<reference evidence="1 2" key="1">
    <citation type="submission" date="2022-06" db="EMBL/GenBank/DDBJ databases">
        <authorList>
            <person name="Sun Q."/>
        </authorList>
    </citation>
    <scope>NUCLEOTIDE SEQUENCE [LARGE SCALE GENOMIC DNA]</scope>
    <source>
        <strain evidence="1 2">S153</strain>
    </source>
</reference>
<evidence type="ECO:0000313" key="2">
    <source>
        <dbReference type="Proteomes" id="UP001155079"/>
    </source>
</evidence>
<dbReference type="RefSeq" id="WP_250946350.1">
    <property type="nucleotide sequence ID" value="NZ_JAMQAY010000009.1"/>
</dbReference>
<name>A0ABT0VCC4_9HYPH</name>
<dbReference type="EMBL" id="JAMQAY010000009">
    <property type="protein sequence ID" value="MCM2403428.1"/>
    <property type="molecule type" value="Genomic_DNA"/>
</dbReference>
<organism evidence="1 2">
    <name type="scientific">Ciceribacter sichuanensis</name>
    <dbReference type="NCBI Taxonomy" id="2949647"/>
    <lineage>
        <taxon>Bacteria</taxon>
        <taxon>Pseudomonadati</taxon>
        <taxon>Pseudomonadota</taxon>
        <taxon>Alphaproteobacteria</taxon>
        <taxon>Hyphomicrobiales</taxon>
        <taxon>Rhizobiaceae</taxon>
        <taxon>Ciceribacter</taxon>
    </lineage>
</organism>
<accession>A0ABT0VCC4</accession>
<proteinExistence type="predicted"/>
<keyword evidence="2" id="KW-1185">Reference proteome</keyword>
<sequence length="296" mass="32913">MSEVAELESILSRIPAANKLERFGFEQRLKTAQAALAQVQDVVEPERTQLTFRGLPVMGSKGIAAEFGSKAAVAFTEAFTAIVAGMKDRLSYMGPIPDKARNQLLITGTAVGSFGFEFQLPHLQPDFFSESGGAEEALERLFALLQVSAQGSDDEIAEIVAEVHPRAVRKVAAFLNYLSQNQAWCGLEFRQKVFRYKNVDQLRRSRDRLSEGNIHEDQQQFFGELQGVLPKGRSFEFKISGDDRIIRGKVGLGIEDPDILNREWLHKAVSLTLNVVQVGQSRPSFTLNDIDDIKEA</sequence>
<protein>
    <submittedName>
        <fullName evidence="1">Uncharacterized protein</fullName>
    </submittedName>
</protein>
<dbReference type="Proteomes" id="UP001155079">
    <property type="component" value="Unassembled WGS sequence"/>
</dbReference>
<evidence type="ECO:0000313" key="1">
    <source>
        <dbReference type="EMBL" id="MCM2403428.1"/>
    </source>
</evidence>
<gene>
    <name evidence="1" type="ORF">NBH20_19835</name>
</gene>
<comment type="caution">
    <text evidence="1">The sequence shown here is derived from an EMBL/GenBank/DDBJ whole genome shotgun (WGS) entry which is preliminary data.</text>
</comment>